<organism evidence="1 2">
    <name type="scientific">Roseospira visakhapatnamensis</name>
    <dbReference type="NCBI Taxonomy" id="390880"/>
    <lineage>
        <taxon>Bacteria</taxon>
        <taxon>Pseudomonadati</taxon>
        <taxon>Pseudomonadota</taxon>
        <taxon>Alphaproteobacteria</taxon>
        <taxon>Rhodospirillales</taxon>
        <taxon>Rhodospirillaceae</taxon>
        <taxon>Roseospira</taxon>
    </lineage>
</organism>
<dbReference type="EMBL" id="JACIGK010000025">
    <property type="protein sequence ID" value="MBB4267316.1"/>
    <property type="molecule type" value="Genomic_DNA"/>
</dbReference>
<reference evidence="1 2" key="1">
    <citation type="submission" date="2020-08" db="EMBL/GenBank/DDBJ databases">
        <title>Genome sequencing of Purple Non-Sulfur Bacteria from various extreme environments.</title>
        <authorList>
            <person name="Mayer M."/>
        </authorList>
    </citation>
    <scope>NUCLEOTIDE SEQUENCE [LARGE SCALE GENOMIC DNA]</scope>
    <source>
        <strain evidence="1 2">JA131</strain>
    </source>
</reference>
<name>A0A7W6RG07_9PROT</name>
<protein>
    <submittedName>
        <fullName evidence="1">Uncharacterized protein</fullName>
    </submittedName>
</protein>
<dbReference type="AlphaFoldDB" id="A0A7W6RG07"/>
<evidence type="ECO:0000313" key="2">
    <source>
        <dbReference type="Proteomes" id="UP000554286"/>
    </source>
</evidence>
<gene>
    <name evidence="1" type="ORF">GGD89_002957</name>
</gene>
<keyword evidence="2" id="KW-1185">Reference proteome</keyword>
<dbReference type="Proteomes" id="UP000554286">
    <property type="component" value="Unassembled WGS sequence"/>
</dbReference>
<proteinExistence type="predicted"/>
<accession>A0A7W6RG07</accession>
<comment type="caution">
    <text evidence="1">The sequence shown here is derived from an EMBL/GenBank/DDBJ whole genome shotgun (WGS) entry which is preliminary data.</text>
</comment>
<evidence type="ECO:0000313" key="1">
    <source>
        <dbReference type="EMBL" id="MBB4267316.1"/>
    </source>
</evidence>
<sequence length="65" mass="6810">MGTSNNRLFGRVGDLGGSLNTVRSEFHAFVSAMFFNRFSFCPPFGHTSPLASDQAGAGAPGMPVS</sequence>